<dbReference type="Pfam" id="PF04578">
    <property type="entry name" value="DUF594"/>
    <property type="match status" value="1"/>
</dbReference>
<dbReference type="Proteomes" id="UP001415857">
    <property type="component" value="Unassembled WGS sequence"/>
</dbReference>
<sequence>MEMEAQRSGEQSFPKRGRWALERYKCLEAFEWSVQIEFDKSITLWHIVTDICYYSDDCRSSTDSPSHMTKLLSDYMMYLLIVCPYMLAITTAVGDKIFQDTCDRVMEMFRDKPCMREKEACKMILGIEEATTDGSISKWNILPSGQELARTLMDKEDKWKIISRVWVEMLCYAACHCQVNYHAQHLRRGGELITNVWLLLLPMTAHPSKT</sequence>
<evidence type="ECO:0000313" key="1">
    <source>
        <dbReference type="EMBL" id="KAK9275393.1"/>
    </source>
</evidence>
<accession>A0AAP0WRH8</accession>
<evidence type="ECO:0000313" key="2">
    <source>
        <dbReference type="Proteomes" id="UP001415857"/>
    </source>
</evidence>
<gene>
    <name evidence="1" type="ORF">L1049_022657</name>
</gene>
<reference evidence="1 2" key="1">
    <citation type="journal article" date="2024" name="Plant J.">
        <title>Genome sequences and population genomics reveal climatic adaptation and genomic divergence between two closely related sweetgum species.</title>
        <authorList>
            <person name="Xu W.Q."/>
            <person name="Ren C.Q."/>
            <person name="Zhang X.Y."/>
            <person name="Comes H.P."/>
            <person name="Liu X.H."/>
            <person name="Li Y.G."/>
            <person name="Kettle C.J."/>
            <person name="Jalonen R."/>
            <person name="Gaisberger H."/>
            <person name="Ma Y.Z."/>
            <person name="Qiu Y.X."/>
        </authorList>
    </citation>
    <scope>NUCLEOTIDE SEQUENCE [LARGE SCALE GENOMIC DNA]</scope>
    <source>
        <strain evidence="1">Hangzhou</strain>
    </source>
</reference>
<dbReference type="InterPro" id="IPR007658">
    <property type="entry name" value="DUF594"/>
</dbReference>
<comment type="caution">
    <text evidence="1">The sequence shown here is derived from an EMBL/GenBank/DDBJ whole genome shotgun (WGS) entry which is preliminary data.</text>
</comment>
<dbReference type="EMBL" id="JBBPBK010000011">
    <property type="protein sequence ID" value="KAK9275393.1"/>
    <property type="molecule type" value="Genomic_DNA"/>
</dbReference>
<dbReference type="PANTHER" id="PTHR31325">
    <property type="entry name" value="OS01G0798800 PROTEIN-RELATED"/>
    <property type="match status" value="1"/>
</dbReference>
<protein>
    <submittedName>
        <fullName evidence="1">Uncharacterized protein</fullName>
    </submittedName>
</protein>
<organism evidence="1 2">
    <name type="scientific">Liquidambar formosana</name>
    <name type="common">Formosan gum</name>
    <dbReference type="NCBI Taxonomy" id="63359"/>
    <lineage>
        <taxon>Eukaryota</taxon>
        <taxon>Viridiplantae</taxon>
        <taxon>Streptophyta</taxon>
        <taxon>Embryophyta</taxon>
        <taxon>Tracheophyta</taxon>
        <taxon>Spermatophyta</taxon>
        <taxon>Magnoliopsida</taxon>
        <taxon>eudicotyledons</taxon>
        <taxon>Gunneridae</taxon>
        <taxon>Pentapetalae</taxon>
        <taxon>Saxifragales</taxon>
        <taxon>Altingiaceae</taxon>
        <taxon>Liquidambar</taxon>
    </lineage>
</organism>
<proteinExistence type="predicted"/>
<keyword evidence="2" id="KW-1185">Reference proteome</keyword>
<name>A0AAP0WRH8_LIQFO</name>
<dbReference type="AlphaFoldDB" id="A0AAP0WRH8"/>